<dbReference type="EMBL" id="LR593886">
    <property type="protein sequence ID" value="VTR91769.1"/>
    <property type="molecule type" value="Genomic_DNA"/>
</dbReference>
<feature type="signal peptide" evidence="1">
    <location>
        <begin position="1"/>
        <end position="21"/>
    </location>
</feature>
<evidence type="ECO:0000256" key="1">
    <source>
        <dbReference type="SAM" id="SignalP"/>
    </source>
</evidence>
<accession>A0A6P2CS51</accession>
<keyword evidence="1" id="KW-0732">Signal</keyword>
<sequence>MRVPLLAALTTIALALAPAHGADDAAEKELKRFQGEWKVVELTKDGETRKGDKLKDQVWSFKGDKLVPLDNKDDTATIKIDPSKKPAALDIIDKSSDRVESIYKFTGDDKLTICGHTDGKRPTEFASKKGSGAMLFVLERVKK</sequence>
<dbReference type="NCBIfam" id="TIGR03067">
    <property type="entry name" value="Planc_TIGR03067"/>
    <property type="match status" value="1"/>
</dbReference>
<gene>
    <name evidence="2" type="ORF">SOIL9_59450</name>
</gene>
<name>A0A6P2CS51_9BACT</name>
<dbReference type="Proteomes" id="UP000464178">
    <property type="component" value="Chromosome"/>
</dbReference>
<feature type="chain" id="PRO_5027123373" description="TIGR03067 domain-containing protein" evidence="1">
    <location>
        <begin position="22"/>
        <end position="143"/>
    </location>
</feature>
<evidence type="ECO:0000313" key="2">
    <source>
        <dbReference type="EMBL" id="VTR91769.1"/>
    </source>
</evidence>
<keyword evidence="3" id="KW-1185">Reference proteome</keyword>
<evidence type="ECO:0000313" key="3">
    <source>
        <dbReference type="Proteomes" id="UP000464178"/>
    </source>
</evidence>
<reference evidence="2 3" key="1">
    <citation type="submission" date="2019-05" db="EMBL/GenBank/DDBJ databases">
        <authorList>
            <consortium name="Science for Life Laboratories"/>
        </authorList>
    </citation>
    <scope>NUCLEOTIDE SEQUENCE [LARGE SCALE GENOMIC DNA]</scope>
    <source>
        <strain evidence="2">Soil9</strain>
    </source>
</reference>
<protein>
    <recommendedName>
        <fullName evidence="4">TIGR03067 domain-containing protein</fullName>
    </recommendedName>
</protein>
<organism evidence="2 3">
    <name type="scientific">Gemmata massiliana</name>
    <dbReference type="NCBI Taxonomy" id="1210884"/>
    <lineage>
        <taxon>Bacteria</taxon>
        <taxon>Pseudomonadati</taxon>
        <taxon>Planctomycetota</taxon>
        <taxon>Planctomycetia</taxon>
        <taxon>Gemmatales</taxon>
        <taxon>Gemmataceae</taxon>
        <taxon>Gemmata</taxon>
    </lineage>
</organism>
<dbReference type="AlphaFoldDB" id="A0A6P2CS51"/>
<dbReference type="KEGG" id="gms:SOIL9_59450"/>
<evidence type="ECO:0008006" key="4">
    <source>
        <dbReference type="Google" id="ProtNLM"/>
    </source>
</evidence>
<dbReference type="InterPro" id="IPR017504">
    <property type="entry name" value="CHP03067_Planctomycetes"/>
</dbReference>
<proteinExistence type="predicted"/>
<dbReference type="RefSeq" id="WP_162666719.1">
    <property type="nucleotide sequence ID" value="NZ_LR593886.1"/>
</dbReference>